<proteinExistence type="predicted"/>
<evidence type="ECO:0000313" key="1">
    <source>
        <dbReference type="EMBL" id="KRX36833.1"/>
    </source>
</evidence>
<name>A0A0V0TCZ5_9BILA</name>
<organism evidence="1 2">
    <name type="scientific">Trichinella murrelli</name>
    <dbReference type="NCBI Taxonomy" id="144512"/>
    <lineage>
        <taxon>Eukaryota</taxon>
        <taxon>Metazoa</taxon>
        <taxon>Ecdysozoa</taxon>
        <taxon>Nematoda</taxon>
        <taxon>Enoplea</taxon>
        <taxon>Dorylaimia</taxon>
        <taxon>Trichinellida</taxon>
        <taxon>Trichinellidae</taxon>
        <taxon>Trichinella</taxon>
    </lineage>
</organism>
<evidence type="ECO:0000313" key="2">
    <source>
        <dbReference type="Proteomes" id="UP000055048"/>
    </source>
</evidence>
<keyword evidence="2" id="KW-1185">Reference proteome</keyword>
<gene>
    <name evidence="1" type="ORF">T05_14079</name>
</gene>
<sequence>MTTSLRSFTKRRQARTSLNEISVSAMRIPFTFGSATIKFSSKQICPWREALRFDWQIDYRTTLNAKR</sequence>
<reference evidence="1 2" key="1">
    <citation type="submission" date="2015-01" db="EMBL/GenBank/DDBJ databases">
        <title>Evolution of Trichinella species and genotypes.</title>
        <authorList>
            <person name="Korhonen P.K."/>
            <person name="Edoardo P."/>
            <person name="Giuseppe L.R."/>
            <person name="Gasser R.B."/>
        </authorList>
    </citation>
    <scope>NUCLEOTIDE SEQUENCE [LARGE SCALE GENOMIC DNA]</scope>
    <source>
        <strain evidence="1">ISS417</strain>
    </source>
</reference>
<dbReference type="AlphaFoldDB" id="A0A0V0TCZ5"/>
<dbReference type="OrthoDB" id="5934780at2759"/>
<protein>
    <submittedName>
        <fullName evidence="1">Uncharacterized protein</fullName>
    </submittedName>
</protein>
<comment type="caution">
    <text evidence="1">The sequence shown here is derived from an EMBL/GenBank/DDBJ whole genome shotgun (WGS) entry which is preliminary data.</text>
</comment>
<dbReference type="EMBL" id="JYDJ01000341">
    <property type="protein sequence ID" value="KRX36833.1"/>
    <property type="molecule type" value="Genomic_DNA"/>
</dbReference>
<dbReference type="Proteomes" id="UP000055048">
    <property type="component" value="Unassembled WGS sequence"/>
</dbReference>
<accession>A0A0V0TCZ5</accession>